<gene>
    <name evidence="2" type="ORF">URODEC1_LOCUS85436</name>
</gene>
<dbReference type="Proteomes" id="UP001497457">
    <property type="component" value="Chromosome 33rd"/>
</dbReference>
<feature type="transmembrane region" description="Helical" evidence="1">
    <location>
        <begin position="42"/>
        <end position="63"/>
    </location>
</feature>
<dbReference type="EMBL" id="OZ075143">
    <property type="protein sequence ID" value="CAL5039239.1"/>
    <property type="molecule type" value="Genomic_DNA"/>
</dbReference>
<sequence>MRRSSSGARVAEGGGGIVSEAALPTYDPLSAAGRREAARTRALARAVHCIPVVLLVCGFLLWLSASSHTHLD</sequence>
<reference evidence="2" key="1">
    <citation type="submission" date="2024-10" db="EMBL/GenBank/DDBJ databases">
        <authorList>
            <person name="Ryan C."/>
        </authorList>
    </citation>
    <scope>NUCLEOTIDE SEQUENCE [LARGE SCALE GENOMIC DNA]</scope>
</reference>
<protein>
    <submittedName>
        <fullName evidence="2">Uncharacterized protein</fullName>
    </submittedName>
</protein>
<proteinExistence type="predicted"/>
<keyword evidence="1" id="KW-0472">Membrane</keyword>
<evidence type="ECO:0000313" key="3">
    <source>
        <dbReference type="Proteomes" id="UP001497457"/>
    </source>
</evidence>
<organism evidence="2 3">
    <name type="scientific">Urochloa decumbens</name>
    <dbReference type="NCBI Taxonomy" id="240449"/>
    <lineage>
        <taxon>Eukaryota</taxon>
        <taxon>Viridiplantae</taxon>
        <taxon>Streptophyta</taxon>
        <taxon>Embryophyta</taxon>
        <taxon>Tracheophyta</taxon>
        <taxon>Spermatophyta</taxon>
        <taxon>Magnoliopsida</taxon>
        <taxon>Liliopsida</taxon>
        <taxon>Poales</taxon>
        <taxon>Poaceae</taxon>
        <taxon>PACMAD clade</taxon>
        <taxon>Panicoideae</taxon>
        <taxon>Panicodae</taxon>
        <taxon>Paniceae</taxon>
        <taxon>Melinidinae</taxon>
        <taxon>Urochloa</taxon>
    </lineage>
</organism>
<keyword evidence="1" id="KW-1133">Transmembrane helix</keyword>
<evidence type="ECO:0000313" key="2">
    <source>
        <dbReference type="EMBL" id="CAL5039239.1"/>
    </source>
</evidence>
<dbReference type="PANTHER" id="PTHR34189">
    <property type="entry name" value="TRANSMEMBRANE PROTEIN"/>
    <property type="match status" value="1"/>
</dbReference>
<name>A0ABC9DH05_9POAL</name>
<dbReference type="AlphaFoldDB" id="A0ABC9DH05"/>
<accession>A0ABC9DH05</accession>
<dbReference type="PANTHER" id="PTHR34189:SF9">
    <property type="entry name" value="OS06G0600800 PROTEIN"/>
    <property type="match status" value="1"/>
</dbReference>
<keyword evidence="3" id="KW-1185">Reference proteome</keyword>
<evidence type="ECO:0000256" key="1">
    <source>
        <dbReference type="SAM" id="Phobius"/>
    </source>
</evidence>
<keyword evidence="1" id="KW-0812">Transmembrane</keyword>